<name>A0A1D9MEK7_9RHOB</name>
<evidence type="ECO:0000313" key="4">
    <source>
        <dbReference type="Proteomes" id="UP000176562"/>
    </source>
</evidence>
<evidence type="ECO:0000313" key="3">
    <source>
        <dbReference type="EMBL" id="AOZ70297.1"/>
    </source>
</evidence>
<feature type="domain" description="YMGG-like Gly-zipper" evidence="2">
    <location>
        <begin position="27"/>
        <end position="67"/>
    </location>
</feature>
<dbReference type="AlphaFoldDB" id="A0A1D9MEK7"/>
<evidence type="ECO:0000256" key="1">
    <source>
        <dbReference type="SAM" id="SignalP"/>
    </source>
</evidence>
<feature type="signal peptide" evidence="1">
    <location>
        <begin position="1"/>
        <end position="24"/>
    </location>
</feature>
<dbReference type="STRING" id="1850250.LPB142_14000"/>
<evidence type="ECO:0000259" key="2">
    <source>
        <dbReference type="Pfam" id="PF13441"/>
    </source>
</evidence>
<dbReference type="KEGG" id="rhp:LPB142_14000"/>
<dbReference type="EMBL" id="CP017781">
    <property type="protein sequence ID" value="AOZ70297.1"/>
    <property type="molecule type" value="Genomic_DNA"/>
</dbReference>
<keyword evidence="4" id="KW-1185">Reference proteome</keyword>
<reference evidence="3 4" key="1">
    <citation type="submission" date="2016-10" db="EMBL/GenBank/DDBJ databases">
        <title>Rhodobacter sp. LPB0142, isolated from sea water.</title>
        <authorList>
            <person name="Kim E."/>
            <person name="Yi H."/>
        </authorList>
    </citation>
    <scope>NUCLEOTIDE SEQUENCE [LARGE SCALE GENOMIC DNA]</scope>
    <source>
        <strain evidence="3 4">LPB0142</strain>
    </source>
</reference>
<dbReference type="RefSeq" id="WP_068765297.1">
    <property type="nucleotide sequence ID" value="NZ_CP017781.1"/>
</dbReference>
<sequence length="89" mass="9002">MKTKLALILLPATLALGACMQTQADRTMVGATATGAAAGALLNDNDPAKGALIGGAVGAAAGMLINNTKNDQGQCQYQDAYGNRYWAAC</sequence>
<dbReference type="InterPro" id="IPR027367">
    <property type="entry name" value="Gly-zipper_YMGG"/>
</dbReference>
<proteinExistence type="predicted"/>
<dbReference type="PROSITE" id="PS51257">
    <property type="entry name" value="PROKAR_LIPOPROTEIN"/>
    <property type="match status" value="1"/>
</dbReference>
<gene>
    <name evidence="3" type="ORF">LPB142_14000</name>
</gene>
<organism evidence="3 4">
    <name type="scientific">Rhodobacter xanthinilyticus</name>
    <dbReference type="NCBI Taxonomy" id="1850250"/>
    <lineage>
        <taxon>Bacteria</taxon>
        <taxon>Pseudomonadati</taxon>
        <taxon>Pseudomonadota</taxon>
        <taxon>Alphaproteobacteria</taxon>
        <taxon>Rhodobacterales</taxon>
        <taxon>Rhodobacter group</taxon>
        <taxon>Rhodobacter</taxon>
    </lineage>
</organism>
<keyword evidence="1" id="KW-0732">Signal</keyword>
<accession>A0A1D9MEK7</accession>
<dbReference type="Pfam" id="PF13441">
    <property type="entry name" value="Gly-zipper_YMGG"/>
    <property type="match status" value="1"/>
</dbReference>
<dbReference type="Proteomes" id="UP000176562">
    <property type="component" value="Chromosome"/>
</dbReference>
<protein>
    <recommendedName>
        <fullName evidence="2">YMGG-like Gly-zipper domain-containing protein</fullName>
    </recommendedName>
</protein>
<feature type="chain" id="PRO_5009443579" description="YMGG-like Gly-zipper domain-containing protein" evidence="1">
    <location>
        <begin position="25"/>
        <end position="89"/>
    </location>
</feature>